<dbReference type="PANTHER" id="PTHR45527:SF1">
    <property type="entry name" value="FATTY ACID SYNTHASE"/>
    <property type="match status" value="1"/>
</dbReference>
<feature type="compositionally biased region" description="Basic and acidic residues" evidence="1">
    <location>
        <begin position="33"/>
        <end position="53"/>
    </location>
</feature>
<gene>
    <name evidence="3" type="ORF">ACKI18_43945</name>
</gene>
<dbReference type="PANTHER" id="PTHR45527">
    <property type="entry name" value="NONRIBOSOMAL PEPTIDE SYNTHETASE"/>
    <property type="match status" value="1"/>
</dbReference>
<dbReference type="SUPFAM" id="SSF52777">
    <property type="entry name" value="CoA-dependent acyltransferases"/>
    <property type="match status" value="2"/>
</dbReference>
<evidence type="ECO:0000313" key="4">
    <source>
        <dbReference type="Proteomes" id="UP001631957"/>
    </source>
</evidence>
<proteinExistence type="predicted"/>
<feature type="compositionally biased region" description="Basic and acidic residues" evidence="1">
    <location>
        <begin position="1"/>
        <end position="10"/>
    </location>
</feature>
<dbReference type="EMBL" id="JBJVNI010000038">
    <property type="protein sequence ID" value="MFM9615623.1"/>
    <property type="molecule type" value="Genomic_DNA"/>
</dbReference>
<dbReference type="CDD" id="cd19531">
    <property type="entry name" value="LCL_NRPS-like"/>
    <property type="match status" value="1"/>
</dbReference>
<name>A0ABW9I9G3_9ACTN</name>
<dbReference type="Gene3D" id="3.30.559.10">
    <property type="entry name" value="Chloramphenicol acetyltransferase-like domain"/>
    <property type="match status" value="1"/>
</dbReference>
<feature type="region of interest" description="Disordered" evidence="1">
    <location>
        <begin position="1"/>
        <end position="53"/>
    </location>
</feature>
<accession>A0ABW9I9G3</accession>
<dbReference type="Gene3D" id="3.30.559.30">
    <property type="entry name" value="Nonribosomal peptide synthetase, condensation domain"/>
    <property type="match status" value="1"/>
</dbReference>
<evidence type="ECO:0000256" key="1">
    <source>
        <dbReference type="SAM" id="MobiDB-lite"/>
    </source>
</evidence>
<organism evidence="3 4">
    <name type="scientific">Streptomyces niveiscabiei</name>
    <dbReference type="NCBI Taxonomy" id="164115"/>
    <lineage>
        <taxon>Bacteria</taxon>
        <taxon>Bacillati</taxon>
        <taxon>Actinomycetota</taxon>
        <taxon>Actinomycetes</taxon>
        <taxon>Kitasatosporales</taxon>
        <taxon>Streptomycetaceae</taxon>
        <taxon>Streptomyces</taxon>
    </lineage>
</organism>
<dbReference type="RefSeq" id="WP_409122437.1">
    <property type="nucleotide sequence ID" value="NZ_JBJVNI010000038.1"/>
</dbReference>
<reference evidence="3 4" key="1">
    <citation type="submission" date="2024-12" db="EMBL/GenBank/DDBJ databases">
        <title>Forecasting of Potato common scab and diversities of Pathogenic streptomyces spp. in china.</title>
        <authorList>
            <person name="Handique U."/>
            <person name="Wu J."/>
        </authorList>
    </citation>
    <scope>NUCLEOTIDE SEQUENCE [LARGE SCALE GENOMIC DNA]</scope>
    <source>
        <strain evidence="3 4">ZRIMU1530</strain>
    </source>
</reference>
<dbReference type="Pfam" id="PF00668">
    <property type="entry name" value="Condensation"/>
    <property type="match status" value="1"/>
</dbReference>
<feature type="domain" description="Condensation" evidence="2">
    <location>
        <begin position="46"/>
        <end position="478"/>
    </location>
</feature>
<protein>
    <submittedName>
        <fullName evidence="3">Condensation domain-containing protein</fullName>
    </submittedName>
</protein>
<dbReference type="Proteomes" id="UP001631957">
    <property type="component" value="Unassembled WGS sequence"/>
</dbReference>
<comment type="caution">
    <text evidence="3">The sequence shown here is derived from an EMBL/GenBank/DDBJ whole genome shotgun (WGS) entry which is preliminary data.</text>
</comment>
<evidence type="ECO:0000313" key="3">
    <source>
        <dbReference type="EMBL" id="MFM9615623.1"/>
    </source>
</evidence>
<evidence type="ECO:0000259" key="2">
    <source>
        <dbReference type="Pfam" id="PF00668"/>
    </source>
</evidence>
<sequence length="486" mass="53510">METGHQRGDDSTGVAQAADESGFWSAIRSARQSRREPPIPAKGPREEAPASRAQERHFHQIAGAPEINPFFNVVDAYRISGRLDVASLCKSIVAVTKRHDALRTMLVEAPHGVIQRIVPPQAEPLRIVDLSHLPAGVREDAVEHAVTAEAEAPFSFSEDVLARFTLFGAGNEEHILVIVVHHLVFDGWSSGILCREIASYYEHLSAGSPNELQPVRLQFADFAEWQREWLEQSGAEAMLDYWRGQLAGCPDGVTFPYDHPRPSTGLHAAQRHTFHLPRKLNDALSDVVQREGVTFAAVALLALQLLIHHETGSEDIAVGSSMANRNRIPTSGSIGFFTNTHLLRAQISGEATLRDLLKRTANILAEAVAHQDVPLAQIINVMKSEDAESLPGVTHRINFICLNQPSFPLGLQGLNVEAKEWLPSRPTILTDLILKVTQEQAGVRCDIEYSADLYKSETISALAERYELILRKIVEDVDTLACSVIG</sequence>
<keyword evidence="4" id="KW-1185">Reference proteome</keyword>
<dbReference type="InterPro" id="IPR001242">
    <property type="entry name" value="Condensation_dom"/>
</dbReference>
<dbReference type="InterPro" id="IPR023213">
    <property type="entry name" value="CAT-like_dom_sf"/>
</dbReference>